<evidence type="ECO:0000256" key="5">
    <source>
        <dbReference type="ARBA" id="ARBA00023136"/>
    </source>
</evidence>
<dbReference type="Pfam" id="PF07715">
    <property type="entry name" value="Plug"/>
    <property type="match status" value="1"/>
</dbReference>
<dbReference type="InterPro" id="IPR018247">
    <property type="entry name" value="EF_Hand_1_Ca_BS"/>
</dbReference>
<organism evidence="10 11">
    <name type="scientific">Candidatus Pedobacter colombiensis</name>
    <dbReference type="NCBI Taxonomy" id="3121371"/>
    <lineage>
        <taxon>Bacteria</taxon>
        <taxon>Pseudomonadati</taxon>
        <taxon>Bacteroidota</taxon>
        <taxon>Sphingobacteriia</taxon>
        <taxon>Sphingobacteriales</taxon>
        <taxon>Sphingobacteriaceae</taxon>
        <taxon>Pedobacter</taxon>
    </lineage>
</organism>
<keyword evidence="8" id="KW-0732">Signal</keyword>
<feature type="signal peptide" evidence="8">
    <location>
        <begin position="1"/>
        <end position="27"/>
    </location>
</feature>
<reference evidence="10" key="1">
    <citation type="submission" date="2023-03" db="EMBL/GenBank/DDBJ databases">
        <title>Andean soil-derived lignocellulolytic bacterial consortium as a source of novel taxa and putative plastic-active enzymes.</title>
        <authorList>
            <person name="Diaz-Garcia L."/>
            <person name="Chuvochina M."/>
            <person name="Feuerriegel G."/>
            <person name="Bunk B."/>
            <person name="Sproer C."/>
            <person name="Streit W.R."/>
            <person name="Rodriguez L.M."/>
            <person name="Overmann J."/>
            <person name="Jimenez D.J."/>
        </authorList>
    </citation>
    <scope>NUCLEOTIDE SEQUENCE</scope>
    <source>
        <strain evidence="10">MAG 3858</strain>
    </source>
</reference>
<evidence type="ECO:0000256" key="7">
    <source>
        <dbReference type="PROSITE-ProRule" id="PRU01360"/>
    </source>
</evidence>
<gene>
    <name evidence="10" type="ORF">P0Y49_02190</name>
</gene>
<dbReference type="Gene3D" id="2.40.170.20">
    <property type="entry name" value="TonB-dependent receptor, beta-barrel domain"/>
    <property type="match status" value="1"/>
</dbReference>
<dbReference type="InterPro" id="IPR008969">
    <property type="entry name" value="CarboxyPept-like_regulatory"/>
</dbReference>
<dbReference type="NCBIfam" id="TIGR04056">
    <property type="entry name" value="OMP_RagA_SusC"/>
    <property type="match status" value="1"/>
</dbReference>
<dbReference type="InterPro" id="IPR023997">
    <property type="entry name" value="TonB-dep_OMP_SusC/RagA_CS"/>
</dbReference>
<dbReference type="Proteomes" id="UP001214530">
    <property type="component" value="Chromosome"/>
</dbReference>
<evidence type="ECO:0000256" key="1">
    <source>
        <dbReference type="ARBA" id="ARBA00004571"/>
    </source>
</evidence>
<dbReference type="InterPro" id="IPR012910">
    <property type="entry name" value="Plug_dom"/>
</dbReference>
<keyword evidence="6 7" id="KW-0998">Cell outer membrane</keyword>
<comment type="subcellular location">
    <subcellularLocation>
        <location evidence="1 7">Cell outer membrane</location>
        <topology evidence="1 7">Multi-pass membrane protein</topology>
    </subcellularLocation>
</comment>
<feature type="chain" id="PRO_5042575817" evidence="8">
    <location>
        <begin position="28"/>
        <end position="1087"/>
    </location>
</feature>
<dbReference type="InterPro" id="IPR039426">
    <property type="entry name" value="TonB-dep_rcpt-like"/>
</dbReference>
<dbReference type="NCBIfam" id="TIGR04057">
    <property type="entry name" value="SusC_RagA_signa"/>
    <property type="match status" value="1"/>
</dbReference>
<dbReference type="GO" id="GO:0009279">
    <property type="term" value="C:cell outer membrane"/>
    <property type="evidence" value="ECO:0007669"/>
    <property type="project" value="UniProtKB-SubCell"/>
</dbReference>
<dbReference type="Pfam" id="PF13715">
    <property type="entry name" value="CarbopepD_reg_2"/>
    <property type="match status" value="1"/>
</dbReference>
<accession>A0AAJ5WC26</accession>
<dbReference type="Gene3D" id="2.60.40.1120">
    <property type="entry name" value="Carboxypeptidase-like, regulatory domain"/>
    <property type="match status" value="1"/>
</dbReference>
<evidence type="ECO:0000256" key="2">
    <source>
        <dbReference type="ARBA" id="ARBA00022448"/>
    </source>
</evidence>
<dbReference type="Gene3D" id="2.170.130.10">
    <property type="entry name" value="TonB-dependent receptor, plug domain"/>
    <property type="match status" value="1"/>
</dbReference>
<evidence type="ECO:0000256" key="3">
    <source>
        <dbReference type="ARBA" id="ARBA00022452"/>
    </source>
</evidence>
<dbReference type="SUPFAM" id="SSF49464">
    <property type="entry name" value="Carboxypeptidase regulatory domain-like"/>
    <property type="match status" value="1"/>
</dbReference>
<dbReference type="PROSITE" id="PS52016">
    <property type="entry name" value="TONB_DEPENDENT_REC_3"/>
    <property type="match status" value="1"/>
</dbReference>
<dbReference type="AlphaFoldDB" id="A0AAJ5WC26"/>
<evidence type="ECO:0000256" key="8">
    <source>
        <dbReference type="SAM" id="SignalP"/>
    </source>
</evidence>
<dbReference type="EMBL" id="CP119313">
    <property type="protein sequence ID" value="WEK19962.1"/>
    <property type="molecule type" value="Genomic_DNA"/>
</dbReference>
<proteinExistence type="inferred from homology"/>
<dbReference type="InterPro" id="IPR036942">
    <property type="entry name" value="Beta-barrel_TonB_sf"/>
</dbReference>
<evidence type="ECO:0000313" key="10">
    <source>
        <dbReference type="EMBL" id="WEK19962.1"/>
    </source>
</evidence>
<dbReference type="PROSITE" id="PS00018">
    <property type="entry name" value="EF_HAND_1"/>
    <property type="match status" value="1"/>
</dbReference>
<evidence type="ECO:0000256" key="6">
    <source>
        <dbReference type="ARBA" id="ARBA00023237"/>
    </source>
</evidence>
<dbReference type="SUPFAM" id="SSF56935">
    <property type="entry name" value="Porins"/>
    <property type="match status" value="1"/>
</dbReference>
<evidence type="ECO:0000313" key="11">
    <source>
        <dbReference type="Proteomes" id="UP001214530"/>
    </source>
</evidence>
<protein>
    <submittedName>
        <fullName evidence="10">SusC/RagA family TonB-linked outer membrane protein</fullName>
    </submittedName>
</protein>
<dbReference type="InterPro" id="IPR037066">
    <property type="entry name" value="Plug_dom_sf"/>
</dbReference>
<comment type="similarity">
    <text evidence="7">Belongs to the TonB-dependent receptor family.</text>
</comment>
<keyword evidence="5 7" id="KW-0472">Membrane</keyword>
<keyword evidence="3 7" id="KW-1134">Transmembrane beta strand</keyword>
<keyword evidence="2 7" id="KW-0813">Transport</keyword>
<dbReference type="InterPro" id="IPR023996">
    <property type="entry name" value="TonB-dep_OMP_SusC/RagA"/>
</dbReference>
<evidence type="ECO:0000256" key="4">
    <source>
        <dbReference type="ARBA" id="ARBA00022692"/>
    </source>
</evidence>
<keyword evidence="4 7" id="KW-0812">Transmembrane</keyword>
<feature type="domain" description="TonB-dependent receptor plug" evidence="9">
    <location>
        <begin position="137"/>
        <end position="260"/>
    </location>
</feature>
<evidence type="ECO:0000259" key="9">
    <source>
        <dbReference type="Pfam" id="PF07715"/>
    </source>
</evidence>
<name>A0AAJ5WC26_9SPHI</name>
<sequence length="1087" mass="119635">MLHETLKKFFRLTMAVLLMLSAQQVIAQTSPSIVIRGQVKDKKNEPIPGASVIEQDKDNRLINGTSTDVNGNYQIRISNANATLICRYIGSKPQTIKVNGRQVINITLEDENNMMQEVAITSKMKKPTVNTGFLDVDKRDMASSVSSVKMADLENLPAASIEDVLEGRVPGLMVTMSSGDPGAGAAIQLRGASSLGLNTKPLIVVDGIPWTDNIPDNGDLSSPQGLSNLLNISPTDIATVDILKDAAATALYGADGANGVIAITTKRGSNIRPTVSATSKLSLTQAPRMLPMLNGTQYKTMVLEAYQNRYNMTTTPTSLFLEPGNADYENYNNNTNWPKQLIKNGFQSDQNISIRGGGDATGYAISLGYLDEKGTTIRTGFRRANGRLAFDYKVSSKLKFLSDVAYTSSTRDQNIQLDNIGNTTKPSLLVVGIYKAPVIPVFAQDQYGNSTHEYFIQPTGFQGNVANPVAVANLASAKTQSDLLNSSVQAQFRPLNDPKTLYIQSVVSLQYENANFDTFLPHSATGKDYTRTNIQSGVNTAYSEPKYGLTLYQRNWATYSFNNDKNTFLIGGGTIYTENRARILNLKADNVASEFITDPYSSPAILQQESSNVFKRTISLTGQMVYIYGDRYSVQAVIRRDGSSAFGGSNRFGTFPSISGFWRPSSEPFMKKFTWLDDMKIRASWGITGRAPDISASNSATFSANAAYGDLQGVTPDNIDLANLKWERTEQANLGLDLSIFKNRLSITTDVYNNITRDLLWNRPIPNNSGFESVYQNFGSIQNRGIEFEITGIPLKTKDWMLTVSFNIYKNVSKVLSLPDGNEISKQNTIGNGQIIQRIRVGDPLGAFYGFKYKGVYARDEDAFVKNADGSFVTDLNGLKIPIRWNNKDGYAFQGGDAIYEDLNHDGVINLQDVTKIGNSSPDFAGGLNLNLTYKSFTLNTQFTYRYGNDVINVAKMNTTNMYNENNQTTAVMRRWRKQGDVTDIPRALYGAGYNWVGSDRYVEDGSFIRLSAISLGYRVPAKVVQRLRMKGLSFSLSASNLAIFTKYSGIDPEVGTSSNTDPFKVGQDNSLTPPASYYTFNTVISF</sequence>